<dbReference type="InterPro" id="IPR044920">
    <property type="entry name" value="MnmG_C_subdom_sf"/>
</dbReference>
<dbReference type="GO" id="GO:0005739">
    <property type="term" value="C:mitochondrion"/>
    <property type="evidence" value="ECO:0007669"/>
    <property type="project" value="GOC"/>
</dbReference>
<organism evidence="6 7">
    <name type="scientific">Vitis vinifera</name>
    <name type="common">Grape</name>
    <dbReference type="NCBI Taxonomy" id="29760"/>
    <lineage>
        <taxon>Eukaryota</taxon>
        <taxon>Viridiplantae</taxon>
        <taxon>Streptophyta</taxon>
        <taxon>Embryophyta</taxon>
        <taxon>Tracheophyta</taxon>
        <taxon>Spermatophyta</taxon>
        <taxon>Magnoliopsida</taxon>
        <taxon>eudicotyledons</taxon>
        <taxon>Gunneridae</taxon>
        <taxon>Pentapetalae</taxon>
        <taxon>rosids</taxon>
        <taxon>Vitales</taxon>
        <taxon>Vitaceae</taxon>
        <taxon>Viteae</taxon>
        <taxon>Vitis</taxon>
    </lineage>
</organism>
<sequence length="180" mass="20422">MIGSLILQSYSLRIQEVVVHRDGEDWMIWTVSRTGRGDLASDVTHLSGQPVKDSSTLEKECVEIDIKYEGFIMRQQSQLQQMARQQHRPLPEDLDYYAMTTLSLEAREKLSKIRPQTIGQASRVGGVSPADITALLIILETNRRKAQEQRRCQLLTSVMVDQDKCITAPLPETLNPQKIC</sequence>
<comment type="cofactor">
    <cofactor evidence="1">
        <name>FAD</name>
        <dbReference type="ChEBI" id="CHEBI:57692"/>
    </cofactor>
</comment>
<evidence type="ECO:0000259" key="5">
    <source>
        <dbReference type="SMART" id="SM01228"/>
    </source>
</evidence>
<dbReference type="Proteomes" id="UP000288805">
    <property type="component" value="Unassembled WGS sequence"/>
</dbReference>
<evidence type="ECO:0000256" key="4">
    <source>
        <dbReference type="ARBA" id="ARBA00022827"/>
    </source>
</evidence>
<evidence type="ECO:0000256" key="1">
    <source>
        <dbReference type="ARBA" id="ARBA00001974"/>
    </source>
</evidence>
<dbReference type="Gene3D" id="1.10.150.570">
    <property type="entry name" value="GidA associated domain, C-terminal subdomain"/>
    <property type="match status" value="1"/>
</dbReference>
<dbReference type="SMART" id="SM01228">
    <property type="entry name" value="GIDA_assoc_3"/>
    <property type="match status" value="1"/>
</dbReference>
<dbReference type="GO" id="GO:0050660">
    <property type="term" value="F:flavin adenine dinucleotide binding"/>
    <property type="evidence" value="ECO:0007669"/>
    <property type="project" value="InterPro"/>
</dbReference>
<dbReference type="InterPro" id="IPR002218">
    <property type="entry name" value="MnmG-rel"/>
</dbReference>
<protein>
    <submittedName>
        <fullName evidence="6">tRNA uridine 5-carboxymethylaminomethyl modification enzyme MnmG</fullName>
    </submittedName>
</protein>
<accession>A0A438D220</accession>
<dbReference type="PANTHER" id="PTHR11806:SF0">
    <property type="entry name" value="PROTEIN MTO1 HOMOLOG, MITOCHONDRIAL"/>
    <property type="match status" value="1"/>
</dbReference>
<proteinExistence type="inferred from homology"/>
<dbReference type="EMBL" id="QGNW01001839">
    <property type="protein sequence ID" value="RVW29508.1"/>
    <property type="molecule type" value="Genomic_DNA"/>
</dbReference>
<dbReference type="AlphaFoldDB" id="A0A438D220"/>
<evidence type="ECO:0000313" key="7">
    <source>
        <dbReference type="Proteomes" id="UP000288805"/>
    </source>
</evidence>
<dbReference type="GO" id="GO:0070899">
    <property type="term" value="P:mitochondrial tRNA wobble uridine modification"/>
    <property type="evidence" value="ECO:0007669"/>
    <property type="project" value="UniProtKB-ARBA"/>
</dbReference>
<evidence type="ECO:0000313" key="6">
    <source>
        <dbReference type="EMBL" id="RVW29508.1"/>
    </source>
</evidence>
<evidence type="ECO:0000256" key="3">
    <source>
        <dbReference type="ARBA" id="ARBA00022630"/>
    </source>
</evidence>
<evidence type="ECO:0000256" key="2">
    <source>
        <dbReference type="ARBA" id="ARBA00007653"/>
    </source>
</evidence>
<keyword evidence="3" id="KW-0285">Flavoprotein</keyword>
<gene>
    <name evidence="6" type="primary">mnmG_1</name>
    <name evidence="6" type="ORF">CK203_077401</name>
</gene>
<dbReference type="PANTHER" id="PTHR11806">
    <property type="entry name" value="GLUCOSE INHIBITED DIVISION PROTEIN A"/>
    <property type="match status" value="1"/>
</dbReference>
<feature type="domain" description="tRNA uridine 5-carboxymethylaminomethyl modification enzyme C-terminal subdomain" evidence="5">
    <location>
        <begin position="66"/>
        <end position="137"/>
    </location>
</feature>
<reference evidence="6 7" key="1">
    <citation type="journal article" date="2018" name="PLoS Genet.">
        <title>Population sequencing reveals clonal diversity and ancestral inbreeding in the grapevine cultivar Chardonnay.</title>
        <authorList>
            <person name="Roach M.J."/>
            <person name="Johnson D.L."/>
            <person name="Bohlmann J."/>
            <person name="van Vuuren H.J."/>
            <person name="Jones S.J."/>
            <person name="Pretorius I.S."/>
            <person name="Schmidt S.A."/>
            <person name="Borneman A.R."/>
        </authorList>
    </citation>
    <scope>NUCLEOTIDE SEQUENCE [LARGE SCALE GENOMIC DNA]</scope>
    <source>
        <strain evidence="7">cv. Chardonnay</strain>
        <tissue evidence="6">Leaf</tissue>
    </source>
</reference>
<comment type="caution">
    <text evidence="6">The sequence shown here is derived from an EMBL/GenBank/DDBJ whole genome shotgun (WGS) entry which is preliminary data.</text>
</comment>
<dbReference type="Pfam" id="PF13932">
    <property type="entry name" value="SAM_GIDA_C"/>
    <property type="match status" value="1"/>
</dbReference>
<comment type="similarity">
    <text evidence="2">Belongs to the MnmG family.</text>
</comment>
<dbReference type="InterPro" id="IPR047001">
    <property type="entry name" value="MnmG_C_subdom"/>
</dbReference>
<dbReference type="InterPro" id="IPR026904">
    <property type="entry name" value="MnmG_C"/>
</dbReference>
<name>A0A438D220_VITVI</name>
<keyword evidence="4" id="KW-0274">FAD</keyword>
<dbReference type="FunFam" id="1.10.150.570:FF:000001">
    <property type="entry name" value="tRNA uridine 5-carboxymethylaminomethyl modification enzyme MnmG"/>
    <property type="match status" value="1"/>
</dbReference>